<dbReference type="PROSITE" id="PS00455">
    <property type="entry name" value="AMP_BINDING"/>
    <property type="match status" value="1"/>
</dbReference>
<keyword evidence="2 7" id="KW-0436">Ligase</keyword>
<reference evidence="7 8" key="1">
    <citation type="submission" date="2018-11" db="EMBL/GenBank/DDBJ databases">
        <authorList>
            <person name="Zhou Z."/>
            <person name="Wang G."/>
        </authorList>
    </citation>
    <scope>NUCLEOTIDE SEQUENCE [LARGE SCALE GENOMIC DNA]</scope>
    <source>
        <strain evidence="7 8">KCTC42998</strain>
    </source>
</reference>
<dbReference type="RefSeq" id="WP_124909556.1">
    <property type="nucleotide sequence ID" value="NZ_RQJP01000005.1"/>
</dbReference>
<dbReference type="GO" id="GO:0006633">
    <property type="term" value="P:fatty acid biosynthetic process"/>
    <property type="evidence" value="ECO:0007669"/>
    <property type="project" value="TreeGrafter"/>
</dbReference>
<dbReference type="InterPro" id="IPR020845">
    <property type="entry name" value="AMP-binding_CS"/>
</dbReference>
<evidence type="ECO:0000256" key="2">
    <source>
        <dbReference type="ARBA" id="ARBA00022598"/>
    </source>
</evidence>
<keyword evidence="3" id="KW-0276">Fatty acid metabolism</keyword>
<dbReference type="GO" id="GO:0071766">
    <property type="term" value="P:Actinobacterium-type cell wall biogenesis"/>
    <property type="evidence" value="ECO:0007669"/>
    <property type="project" value="UniProtKB-ARBA"/>
</dbReference>
<dbReference type="InterPro" id="IPR045851">
    <property type="entry name" value="AMP-bd_C_sf"/>
</dbReference>
<dbReference type="FunFam" id="3.40.50.12780:FF:000013">
    <property type="entry name" value="Long-chain-fatty-acid--AMP ligase FadD32"/>
    <property type="match status" value="1"/>
</dbReference>
<organism evidence="7 8">
    <name type="scientific">Larkinella knui</name>
    <dbReference type="NCBI Taxonomy" id="2025310"/>
    <lineage>
        <taxon>Bacteria</taxon>
        <taxon>Pseudomonadati</taxon>
        <taxon>Bacteroidota</taxon>
        <taxon>Cytophagia</taxon>
        <taxon>Cytophagales</taxon>
        <taxon>Spirosomataceae</taxon>
        <taxon>Larkinella</taxon>
    </lineage>
</organism>
<dbReference type="GO" id="GO:0016874">
    <property type="term" value="F:ligase activity"/>
    <property type="evidence" value="ECO:0007669"/>
    <property type="project" value="UniProtKB-KW"/>
</dbReference>
<feature type="domain" description="AMP-binding enzyme C-terminal" evidence="6">
    <location>
        <begin position="456"/>
        <end position="568"/>
    </location>
</feature>
<dbReference type="Pfam" id="PF23024">
    <property type="entry name" value="AMP-dom_DIP2-like"/>
    <property type="match status" value="1"/>
</dbReference>
<evidence type="ECO:0000259" key="5">
    <source>
        <dbReference type="Pfam" id="PF00501"/>
    </source>
</evidence>
<evidence type="ECO:0000259" key="6">
    <source>
        <dbReference type="Pfam" id="PF23024"/>
    </source>
</evidence>
<dbReference type="SUPFAM" id="SSF56801">
    <property type="entry name" value="Acetyl-CoA synthetase-like"/>
    <property type="match status" value="1"/>
</dbReference>
<dbReference type="PANTHER" id="PTHR22754:SF32">
    <property type="entry name" value="DISCO-INTERACTING PROTEIN 2"/>
    <property type="match status" value="1"/>
</dbReference>
<evidence type="ECO:0000256" key="1">
    <source>
        <dbReference type="ARBA" id="ARBA00006432"/>
    </source>
</evidence>
<dbReference type="CDD" id="cd05931">
    <property type="entry name" value="FAAL"/>
    <property type="match status" value="1"/>
</dbReference>
<dbReference type="Proteomes" id="UP000274271">
    <property type="component" value="Unassembled WGS sequence"/>
</dbReference>
<dbReference type="Gene3D" id="3.30.300.30">
    <property type="match status" value="1"/>
</dbReference>
<evidence type="ECO:0000313" key="7">
    <source>
        <dbReference type="EMBL" id="RRB11840.1"/>
    </source>
</evidence>
<evidence type="ECO:0000256" key="3">
    <source>
        <dbReference type="ARBA" id="ARBA00022832"/>
    </source>
</evidence>
<protein>
    <submittedName>
        <fullName evidence="7">Fatty acyl-AMP ligase</fullName>
    </submittedName>
</protein>
<dbReference type="Pfam" id="PF00501">
    <property type="entry name" value="AMP-binding"/>
    <property type="match status" value="1"/>
</dbReference>
<dbReference type="InterPro" id="IPR040097">
    <property type="entry name" value="FAAL/FAAC"/>
</dbReference>
<name>A0A3P1CF45_9BACT</name>
<dbReference type="PANTHER" id="PTHR22754">
    <property type="entry name" value="DISCO-INTERACTING PROTEIN 2 DIP2 -RELATED"/>
    <property type="match status" value="1"/>
</dbReference>
<gene>
    <name evidence="7" type="ORF">EHT87_25585</name>
</gene>
<dbReference type="Gene3D" id="3.40.50.12780">
    <property type="entry name" value="N-terminal domain of ligase-like"/>
    <property type="match status" value="1"/>
</dbReference>
<dbReference type="EMBL" id="RQJP01000005">
    <property type="protein sequence ID" value="RRB11840.1"/>
    <property type="molecule type" value="Genomic_DNA"/>
</dbReference>
<dbReference type="OrthoDB" id="9765680at2"/>
<keyword evidence="8" id="KW-1185">Reference proteome</keyword>
<comment type="similarity">
    <text evidence="1">Belongs to the ATP-dependent AMP-binding enzyme family.</text>
</comment>
<evidence type="ECO:0000256" key="4">
    <source>
        <dbReference type="ARBA" id="ARBA00023098"/>
    </source>
</evidence>
<dbReference type="GO" id="GO:0005886">
    <property type="term" value="C:plasma membrane"/>
    <property type="evidence" value="ECO:0007669"/>
    <property type="project" value="TreeGrafter"/>
</dbReference>
<dbReference type="AlphaFoldDB" id="A0A3P1CF45"/>
<sequence>MIGTFNTIVEAVRFRATQTPDDTAFVYLTDGEDNENVLTYQQLHARASSIANRLAPVPKPASDPELLLLVYPQGLEFIEAFLGCLYSGTVAVPIAVPGKNRGAHKIDYLIQDAGLKTGLTTAKTFELLQKTFSHDAWFQSLTWLVTDTIPTAEPRDFPLPRPDDLALLQYTSGSTSQPKGVMVTHANILANSAFIRHAFQNDSSSVSVCWLPSFHDMGLIDGIIQPLYCGFKAVLLNPVHVVQRPLRWLRAFSKYGGTYGGAPNFIFDFCVDRSTPDERAGLDLSRVKHIYNAAEPIRASTMHRFAEAFEVSGFSPKSLFTCFGLAESTLAVTMCRVDRQPGLVTVDAEALTGGQLINRPAGTPGTRELVSSGWPMTDSVLRIVDPETGQECPEGEIGEIWTRGPSVTKGYWNQPNLTAEWFSGYTNTGEGPFLRTGDAGFFREDKGLFVTGRLKDLIIIRGANHYPQDIELTVEQSHEALARNAGAAFSVYTEAGEQLVVIHELKRVALPTAPVQDIAYAILREISLRHALAPVAVVLLRPNGVFKTTSGKVQRSACQRAFLENSLAEHYRWDSLHMNEKQP</sequence>
<accession>A0A3P1CF45</accession>
<comment type="caution">
    <text evidence="7">The sequence shown here is derived from an EMBL/GenBank/DDBJ whole genome shotgun (WGS) entry which is preliminary data.</text>
</comment>
<feature type="domain" description="AMP-dependent synthetase/ligase" evidence="5">
    <location>
        <begin position="15"/>
        <end position="412"/>
    </location>
</feature>
<evidence type="ECO:0000313" key="8">
    <source>
        <dbReference type="Proteomes" id="UP000274271"/>
    </source>
</evidence>
<dbReference type="InterPro" id="IPR042099">
    <property type="entry name" value="ANL_N_sf"/>
</dbReference>
<dbReference type="GO" id="GO:0070566">
    <property type="term" value="F:adenylyltransferase activity"/>
    <property type="evidence" value="ECO:0007669"/>
    <property type="project" value="TreeGrafter"/>
</dbReference>
<dbReference type="InterPro" id="IPR025110">
    <property type="entry name" value="AMP-bd_C"/>
</dbReference>
<dbReference type="InterPro" id="IPR000873">
    <property type="entry name" value="AMP-dep_synth/lig_dom"/>
</dbReference>
<keyword evidence="4" id="KW-0443">Lipid metabolism</keyword>
<proteinExistence type="inferred from homology"/>